<dbReference type="RefSeq" id="WP_095982220.1">
    <property type="nucleotide sequence ID" value="NZ_CP022163.1"/>
</dbReference>
<dbReference type="PANTHER" id="PTHR11575:SF24">
    <property type="entry name" value="5'-NUCLEOTIDASE"/>
    <property type="match status" value="1"/>
</dbReference>
<dbReference type="InterPro" id="IPR006179">
    <property type="entry name" value="5_nucleotidase/apyrase"/>
</dbReference>
<dbReference type="GO" id="GO:0009166">
    <property type="term" value="P:nucleotide catabolic process"/>
    <property type="evidence" value="ECO:0007669"/>
    <property type="project" value="InterPro"/>
</dbReference>
<accession>A0A250IRD6</accession>
<dbReference type="Proteomes" id="UP000217289">
    <property type="component" value="Chromosome"/>
</dbReference>
<gene>
    <name evidence="2" type="ORF">MEBOL_007795</name>
</gene>
<sequence>MSRLLRTTMLALALAPGVGCLQYNDQCQPLIADPESIVGHLGNDVYLERIYTRHDNHSLGQLSADALLHAEDNSSAPAELAVVNGGALRSEGLCVTRVSIPKGPLKNGLLHEVMLFENSVVTVDLTEKQLVDMFEHSVEALFPVGQSIISPPGTFLQVSEGVSLRLDCSRPPGQRVQALTVKGRTVSLPPRTDPSVRYRVAMSGYLAQGGDGYGAIFKDAASDVTRNPVTARAAEGRATDVSLTEAYMRAHYGTEDKALVEQGRIVFEKCARPPRAIVQ</sequence>
<dbReference type="KEGG" id="mbd:MEBOL_007795"/>
<evidence type="ECO:0000313" key="3">
    <source>
        <dbReference type="Proteomes" id="UP000217289"/>
    </source>
</evidence>
<organism evidence="2 3">
    <name type="scientific">Melittangium boletus DSM 14713</name>
    <dbReference type="NCBI Taxonomy" id="1294270"/>
    <lineage>
        <taxon>Bacteria</taxon>
        <taxon>Pseudomonadati</taxon>
        <taxon>Myxococcota</taxon>
        <taxon>Myxococcia</taxon>
        <taxon>Myxococcales</taxon>
        <taxon>Cystobacterineae</taxon>
        <taxon>Archangiaceae</taxon>
        <taxon>Melittangium</taxon>
    </lineage>
</organism>
<dbReference type="OrthoDB" id="5497756at2"/>
<reference evidence="2 3" key="1">
    <citation type="submission" date="2017-06" db="EMBL/GenBank/DDBJ databases">
        <authorList>
            <person name="Kim H.J."/>
            <person name="Triplett B.A."/>
        </authorList>
    </citation>
    <scope>NUCLEOTIDE SEQUENCE [LARGE SCALE GENOMIC DNA]</scope>
    <source>
        <strain evidence="2 3">DSM 14713</strain>
    </source>
</reference>
<dbReference type="InterPro" id="IPR036907">
    <property type="entry name" value="5'-Nucleotdase_C_sf"/>
</dbReference>
<dbReference type="PANTHER" id="PTHR11575">
    <property type="entry name" value="5'-NUCLEOTIDASE-RELATED"/>
    <property type="match status" value="1"/>
</dbReference>
<name>A0A250IRD6_9BACT</name>
<dbReference type="Gene3D" id="3.90.780.10">
    <property type="entry name" value="5'-Nucleotidase, C-terminal domain"/>
    <property type="match status" value="1"/>
</dbReference>
<evidence type="ECO:0000313" key="2">
    <source>
        <dbReference type="EMBL" id="ATB34294.1"/>
    </source>
</evidence>
<dbReference type="Pfam" id="PF02872">
    <property type="entry name" value="5_nucleotid_C"/>
    <property type="match status" value="1"/>
</dbReference>
<protein>
    <submittedName>
        <fullName evidence="2">5'-nucleotidase</fullName>
    </submittedName>
</protein>
<dbReference type="EMBL" id="CP022163">
    <property type="protein sequence ID" value="ATB34294.1"/>
    <property type="molecule type" value="Genomic_DNA"/>
</dbReference>
<dbReference type="SUPFAM" id="SSF55816">
    <property type="entry name" value="5'-nucleotidase (syn. UDP-sugar hydrolase), C-terminal domain"/>
    <property type="match status" value="1"/>
</dbReference>
<dbReference type="AlphaFoldDB" id="A0A250IRD6"/>
<dbReference type="InterPro" id="IPR008334">
    <property type="entry name" value="5'-Nucleotdase_C"/>
</dbReference>
<feature type="domain" description="5'-Nucleotidase C-terminal" evidence="1">
    <location>
        <begin position="52"/>
        <end position="215"/>
    </location>
</feature>
<evidence type="ECO:0000259" key="1">
    <source>
        <dbReference type="Pfam" id="PF02872"/>
    </source>
</evidence>
<dbReference type="GO" id="GO:0016787">
    <property type="term" value="F:hydrolase activity"/>
    <property type="evidence" value="ECO:0007669"/>
    <property type="project" value="InterPro"/>
</dbReference>
<proteinExistence type="predicted"/>
<keyword evidence="3" id="KW-1185">Reference proteome</keyword>